<dbReference type="PRINTS" id="PR00765">
    <property type="entry name" value="CRBOXYPTASEA"/>
</dbReference>
<keyword evidence="5" id="KW-0862">Zinc</keyword>
<evidence type="ECO:0000256" key="4">
    <source>
        <dbReference type="ARBA" id="ARBA00022801"/>
    </source>
</evidence>
<evidence type="ECO:0000313" key="10">
    <source>
        <dbReference type="Proteomes" id="UP001057134"/>
    </source>
</evidence>
<dbReference type="Proteomes" id="UP001057134">
    <property type="component" value="Chromosome"/>
</dbReference>
<feature type="domain" description="Peptidase M14" evidence="8">
    <location>
        <begin position="10"/>
        <end position="297"/>
    </location>
</feature>
<comment type="cofactor">
    <cofactor evidence="1">
        <name>Zn(2+)</name>
        <dbReference type="ChEBI" id="CHEBI:29105"/>
    </cofactor>
</comment>
<dbReference type="SUPFAM" id="SSF53187">
    <property type="entry name" value="Zn-dependent exopeptidases"/>
    <property type="match status" value="1"/>
</dbReference>
<dbReference type="PROSITE" id="PS52035">
    <property type="entry name" value="PEPTIDASE_M14"/>
    <property type="match status" value="1"/>
</dbReference>
<keyword evidence="6" id="KW-0482">Metalloprotease</keyword>
<protein>
    <submittedName>
        <fullName evidence="9">Gamma-D-glutamyl-L-diamino acid endopeptidase 1</fullName>
        <ecNumber evidence="9">3.4.19.11</ecNumber>
    </submittedName>
</protein>
<reference evidence="9" key="1">
    <citation type="submission" date="2018-02" db="EMBL/GenBank/DDBJ databases">
        <authorList>
            <person name="Kim S.-K."/>
            <person name="Jung H.-I."/>
            <person name="Lee S.-W."/>
        </authorList>
    </citation>
    <scope>NUCLEOTIDE SEQUENCE</scope>
    <source>
        <strain evidence="9">SK3146</strain>
    </source>
</reference>
<proteinExistence type="inferred from homology"/>
<dbReference type="Pfam" id="PF00246">
    <property type="entry name" value="Peptidase_M14"/>
    <property type="match status" value="1"/>
</dbReference>
<dbReference type="EMBL" id="CP027059">
    <property type="protein sequence ID" value="UQZ82881.1"/>
    <property type="molecule type" value="Genomic_DNA"/>
</dbReference>
<accession>A0ABY4RKB0</accession>
<keyword evidence="3" id="KW-0645">Protease</keyword>
<dbReference type="InterPro" id="IPR034274">
    <property type="entry name" value="ENP1_M14_CPD"/>
</dbReference>
<dbReference type="InterPro" id="IPR000834">
    <property type="entry name" value="Peptidase_M14"/>
</dbReference>
<keyword evidence="10" id="KW-1185">Reference proteome</keyword>
<evidence type="ECO:0000256" key="5">
    <source>
        <dbReference type="ARBA" id="ARBA00022833"/>
    </source>
</evidence>
<dbReference type="EC" id="3.4.19.11" evidence="9"/>
<organism evidence="9 10">
    <name type="scientific">Paenibacillus konkukensis</name>
    <dbReference type="NCBI Taxonomy" id="2020716"/>
    <lineage>
        <taxon>Bacteria</taxon>
        <taxon>Bacillati</taxon>
        <taxon>Bacillota</taxon>
        <taxon>Bacilli</taxon>
        <taxon>Bacillales</taxon>
        <taxon>Paenibacillaceae</taxon>
        <taxon>Paenibacillus</taxon>
    </lineage>
</organism>
<dbReference type="Gene3D" id="3.40.630.10">
    <property type="entry name" value="Zn peptidases"/>
    <property type="match status" value="1"/>
</dbReference>
<evidence type="ECO:0000256" key="6">
    <source>
        <dbReference type="ARBA" id="ARBA00023049"/>
    </source>
</evidence>
<dbReference type="CDD" id="cd06229">
    <property type="entry name" value="M14_Endopeptidase_I"/>
    <property type="match status" value="1"/>
</dbReference>
<evidence type="ECO:0000256" key="1">
    <source>
        <dbReference type="ARBA" id="ARBA00001947"/>
    </source>
</evidence>
<feature type="active site" description="Proton donor/acceptor" evidence="7">
    <location>
        <position position="269"/>
    </location>
</feature>
<comment type="similarity">
    <text evidence="2 7">Belongs to the peptidase M14 family.</text>
</comment>
<sequence>MAFLVRERDGSYGYGEMLKDMNRLQERYPFIQVDSIGRSVMGRPIPALRIGMGRKEIHCNGAFHANEWITTMLLMQFAEEYATACSRQAALGSFPAEELFGQTSLWLVPMVNPDGVELVHRGAAPEHPYYRQLLAWNGGSEDFSGWKANIRGVDLNDQFPAHWEAERERRAVAGPGPRDYGGVRPLSEPEAAAMAEFTRRHRFELVLAFHTQGKEIYWNYRNLEPRASEAIALRLERSSGYKAVKLGDSDAGYKDWFIQQFGRPGFTIEAGIGVNPLPLDQFRDMYEATAQVMTEALACLAEPQWEQDRDRE</sequence>
<dbReference type="GO" id="GO:0016787">
    <property type="term" value="F:hydrolase activity"/>
    <property type="evidence" value="ECO:0007669"/>
    <property type="project" value="UniProtKB-KW"/>
</dbReference>
<evidence type="ECO:0000256" key="3">
    <source>
        <dbReference type="ARBA" id="ARBA00022670"/>
    </source>
</evidence>
<evidence type="ECO:0000256" key="7">
    <source>
        <dbReference type="PROSITE-ProRule" id="PRU01379"/>
    </source>
</evidence>
<reference evidence="9" key="2">
    <citation type="journal article" date="2021" name="J Anim Sci Technol">
        <title>Complete genome sequence of Paenibacillus konkukensis sp. nov. SK3146 as a potential probiotic strain.</title>
        <authorList>
            <person name="Jung H.I."/>
            <person name="Park S."/>
            <person name="Niu K.M."/>
            <person name="Lee S.W."/>
            <person name="Kothari D."/>
            <person name="Yi K.J."/>
            <person name="Kim S.K."/>
        </authorList>
    </citation>
    <scope>NUCLEOTIDE SEQUENCE</scope>
    <source>
        <strain evidence="9">SK3146</strain>
    </source>
</reference>
<keyword evidence="4 9" id="KW-0378">Hydrolase</keyword>
<gene>
    <name evidence="9" type="ORF">SK3146_02041</name>
</gene>
<evidence type="ECO:0000259" key="8">
    <source>
        <dbReference type="PROSITE" id="PS52035"/>
    </source>
</evidence>
<dbReference type="PANTHER" id="PTHR11705">
    <property type="entry name" value="PROTEASE FAMILY M14 CARBOXYPEPTIDASE A,B"/>
    <property type="match status" value="1"/>
</dbReference>
<dbReference type="PANTHER" id="PTHR11705:SF143">
    <property type="entry name" value="SLL0236 PROTEIN"/>
    <property type="match status" value="1"/>
</dbReference>
<dbReference type="RefSeq" id="WP_249864968.1">
    <property type="nucleotide sequence ID" value="NZ_CP027059.1"/>
</dbReference>
<name>A0ABY4RKB0_9BACL</name>
<dbReference type="SMART" id="SM00631">
    <property type="entry name" value="Zn_pept"/>
    <property type="match status" value="1"/>
</dbReference>
<evidence type="ECO:0000256" key="2">
    <source>
        <dbReference type="ARBA" id="ARBA00005988"/>
    </source>
</evidence>
<evidence type="ECO:0000313" key="9">
    <source>
        <dbReference type="EMBL" id="UQZ82881.1"/>
    </source>
</evidence>